<keyword evidence="2" id="KW-0812">Transmembrane</keyword>
<evidence type="ECO:0000313" key="3">
    <source>
        <dbReference type="EMBL" id="MEA5443795.1"/>
    </source>
</evidence>
<comment type="caution">
    <text evidence="3">The sequence shown here is derived from an EMBL/GenBank/DDBJ whole genome shotgun (WGS) entry which is preliminary data.</text>
</comment>
<evidence type="ECO:0000256" key="1">
    <source>
        <dbReference type="SAM" id="MobiDB-lite"/>
    </source>
</evidence>
<feature type="region of interest" description="Disordered" evidence="1">
    <location>
        <begin position="1"/>
        <end position="21"/>
    </location>
</feature>
<evidence type="ECO:0000256" key="2">
    <source>
        <dbReference type="SAM" id="Phobius"/>
    </source>
</evidence>
<evidence type="ECO:0000313" key="4">
    <source>
        <dbReference type="Proteomes" id="UP001302329"/>
    </source>
</evidence>
<gene>
    <name evidence="3" type="ORF">VB739_14655</name>
</gene>
<accession>A0ABU5SZM4</accession>
<protein>
    <submittedName>
        <fullName evidence="3">Uncharacterized protein</fullName>
    </submittedName>
</protein>
<dbReference type="Proteomes" id="UP001302329">
    <property type="component" value="Unassembled WGS sequence"/>
</dbReference>
<organism evidence="3 4">
    <name type="scientific">Cyanobium gracile UHCC 0281</name>
    <dbReference type="NCBI Taxonomy" id="3110309"/>
    <lineage>
        <taxon>Bacteria</taxon>
        <taxon>Bacillati</taxon>
        <taxon>Cyanobacteriota</taxon>
        <taxon>Cyanophyceae</taxon>
        <taxon>Synechococcales</taxon>
        <taxon>Prochlorococcaceae</taxon>
        <taxon>Cyanobium</taxon>
    </lineage>
</organism>
<reference evidence="3 4" key="1">
    <citation type="submission" date="2023-12" db="EMBL/GenBank/DDBJ databases">
        <title>Baltic Sea Cyanobacteria.</title>
        <authorList>
            <person name="Delbaje E."/>
            <person name="Fewer D.P."/>
            <person name="Shishido T.K."/>
        </authorList>
    </citation>
    <scope>NUCLEOTIDE SEQUENCE [LARGE SCALE GENOMIC DNA]</scope>
    <source>
        <strain evidence="3 4">UHCC 0281</strain>
    </source>
</reference>
<keyword evidence="2" id="KW-0472">Membrane</keyword>
<keyword evidence="4" id="KW-1185">Reference proteome</keyword>
<name>A0ABU5SZM4_9CYAN</name>
<dbReference type="EMBL" id="JAYGHY010000068">
    <property type="protein sequence ID" value="MEA5443795.1"/>
    <property type="molecule type" value="Genomic_DNA"/>
</dbReference>
<feature type="transmembrane region" description="Helical" evidence="2">
    <location>
        <begin position="28"/>
        <end position="45"/>
    </location>
</feature>
<dbReference type="RefSeq" id="WP_323357760.1">
    <property type="nucleotide sequence ID" value="NZ_JAYGHY010000068.1"/>
</dbReference>
<proteinExistence type="predicted"/>
<sequence>MPPRSRRQPPKPGKSKLTAEPGGLRQRLQILAGFLLPLVVLSLWLNSRGFFGSP</sequence>
<keyword evidence="2" id="KW-1133">Transmembrane helix</keyword>